<organism evidence="2 3">
    <name type="scientific">Alysiella filiformis DSM 16848</name>
    <dbReference type="NCBI Taxonomy" id="1120981"/>
    <lineage>
        <taxon>Bacteria</taxon>
        <taxon>Pseudomonadati</taxon>
        <taxon>Pseudomonadota</taxon>
        <taxon>Betaproteobacteria</taxon>
        <taxon>Neisseriales</taxon>
        <taxon>Neisseriaceae</taxon>
        <taxon>Alysiella</taxon>
    </lineage>
</organism>
<sequence length="134" mass="15335">MNPMLIMGALLGAGIAVMLMWLGVKTAVVRYPVLIVPVPHHAPTDFLFRAWCDANRFTRQDNGIYRQNGAFSTSEIGFKNNAMYIQECLHLGIFEVRFALNAPIMLGKPMRRHKIKQLNKLLKHWDIAPIEFEK</sequence>
<feature type="transmembrane region" description="Helical" evidence="1">
    <location>
        <begin position="6"/>
        <end position="24"/>
    </location>
</feature>
<dbReference type="EMBL" id="OCNF01000007">
    <property type="protein sequence ID" value="SOD67893.1"/>
    <property type="molecule type" value="Genomic_DNA"/>
</dbReference>
<keyword evidence="1" id="KW-0472">Membrane</keyword>
<gene>
    <name evidence="2" type="ORF">SAMN02746062_01037</name>
</gene>
<keyword evidence="1" id="KW-1133">Transmembrane helix</keyword>
<evidence type="ECO:0000313" key="2">
    <source>
        <dbReference type="EMBL" id="SOD67893.1"/>
    </source>
</evidence>
<dbReference type="Proteomes" id="UP000219669">
    <property type="component" value="Unassembled WGS sequence"/>
</dbReference>
<proteinExistence type="predicted"/>
<keyword evidence="3" id="KW-1185">Reference proteome</keyword>
<evidence type="ECO:0000313" key="3">
    <source>
        <dbReference type="Proteomes" id="UP000219669"/>
    </source>
</evidence>
<protein>
    <submittedName>
        <fullName evidence="2">Uncharacterized protein</fullName>
    </submittedName>
</protein>
<evidence type="ECO:0000256" key="1">
    <source>
        <dbReference type="SAM" id="Phobius"/>
    </source>
</evidence>
<dbReference type="AlphaFoldDB" id="A0A286EAG8"/>
<name>A0A286EAG8_9NEIS</name>
<reference evidence="2 3" key="1">
    <citation type="submission" date="2017-09" db="EMBL/GenBank/DDBJ databases">
        <authorList>
            <person name="Ehlers B."/>
            <person name="Leendertz F.H."/>
        </authorList>
    </citation>
    <scope>NUCLEOTIDE SEQUENCE [LARGE SCALE GENOMIC DNA]</scope>
    <source>
        <strain evidence="2 3">DSM 16848</strain>
    </source>
</reference>
<dbReference type="OrthoDB" id="8607277at2"/>
<accession>A0A286EAG8</accession>
<dbReference type="RefSeq" id="WP_097114099.1">
    <property type="nucleotide sequence ID" value="NZ_CP083931.1"/>
</dbReference>
<keyword evidence="1" id="KW-0812">Transmembrane</keyword>